<evidence type="ECO:0000313" key="5">
    <source>
        <dbReference type="EMBL" id="SDS89502.1"/>
    </source>
</evidence>
<feature type="region of interest" description="Disordered" evidence="2">
    <location>
        <begin position="56"/>
        <end position="86"/>
    </location>
</feature>
<dbReference type="InterPro" id="IPR042261">
    <property type="entry name" value="Lsr2-like_dimerization"/>
</dbReference>
<dbReference type="Gene3D" id="3.30.60.230">
    <property type="entry name" value="Lsr2, dimerization domain"/>
    <property type="match status" value="1"/>
</dbReference>
<organism evidence="5 6">
    <name type="scientific">Microlunatus soli</name>
    <dbReference type="NCBI Taxonomy" id="630515"/>
    <lineage>
        <taxon>Bacteria</taxon>
        <taxon>Bacillati</taxon>
        <taxon>Actinomycetota</taxon>
        <taxon>Actinomycetes</taxon>
        <taxon>Propionibacteriales</taxon>
        <taxon>Propionibacteriaceae</taxon>
        <taxon>Microlunatus</taxon>
    </lineage>
</organism>
<evidence type="ECO:0000313" key="6">
    <source>
        <dbReference type="Proteomes" id="UP000199103"/>
    </source>
</evidence>
<name>A0A1H1VXM8_9ACTN</name>
<accession>A0A1H1VXM8</accession>
<evidence type="ECO:0000256" key="2">
    <source>
        <dbReference type="SAM" id="MobiDB-lite"/>
    </source>
</evidence>
<proteinExistence type="predicted"/>
<dbReference type="OrthoDB" id="4113332at2"/>
<keyword evidence="6" id="KW-1185">Reference proteome</keyword>
<evidence type="ECO:0000259" key="4">
    <source>
        <dbReference type="Pfam" id="PF23359"/>
    </source>
</evidence>
<evidence type="ECO:0000259" key="3">
    <source>
        <dbReference type="Pfam" id="PF11774"/>
    </source>
</evidence>
<dbReference type="GO" id="GO:0003677">
    <property type="term" value="F:DNA binding"/>
    <property type="evidence" value="ECO:0007669"/>
    <property type="project" value="UniProtKB-KW"/>
</dbReference>
<sequence length="120" mass="13306">MIQRVQTLYIDDCDGQSAADETVQFALDGVNYEIDLTSANAAELRALLQPWRDRGRKVARAGRRQREANGGKPNRPHRATRIDPAQSRAIREWAAANDMPISSRGKIPTAVHQAYDAAHA</sequence>
<dbReference type="Pfam" id="PF11774">
    <property type="entry name" value="Lsr2"/>
    <property type="match status" value="1"/>
</dbReference>
<protein>
    <submittedName>
        <fullName evidence="5">Lsr2 protein</fullName>
    </submittedName>
</protein>
<gene>
    <name evidence="5" type="ORF">SAMN04489812_3399</name>
</gene>
<dbReference type="EMBL" id="LT629772">
    <property type="protein sequence ID" value="SDS89502.1"/>
    <property type="molecule type" value="Genomic_DNA"/>
</dbReference>
<dbReference type="AlphaFoldDB" id="A0A1H1VXM8"/>
<dbReference type="InterPro" id="IPR036625">
    <property type="entry name" value="E3-bd_dom_sf"/>
</dbReference>
<dbReference type="Proteomes" id="UP000199103">
    <property type="component" value="Chromosome I"/>
</dbReference>
<reference evidence="5 6" key="1">
    <citation type="submission" date="2016-10" db="EMBL/GenBank/DDBJ databases">
        <authorList>
            <person name="de Groot N.N."/>
        </authorList>
    </citation>
    <scope>NUCLEOTIDE SEQUENCE [LARGE SCALE GENOMIC DNA]</scope>
    <source>
        <strain evidence="5 6">DSM 21800</strain>
    </source>
</reference>
<feature type="domain" description="Lsr2 DNA-binding" evidence="4">
    <location>
        <begin position="83"/>
        <end position="118"/>
    </location>
</feature>
<keyword evidence="1" id="KW-0238">DNA-binding</keyword>
<dbReference type="InterPro" id="IPR055370">
    <property type="entry name" value="Lsr2_DNA-bd"/>
</dbReference>
<feature type="domain" description="Lsr2 dimerization" evidence="3">
    <location>
        <begin position="1"/>
        <end position="58"/>
    </location>
</feature>
<dbReference type="GO" id="GO:0016746">
    <property type="term" value="F:acyltransferase activity"/>
    <property type="evidence" value="ECO:0007669"/>
    <property type="project" value="InterPro"/>
</dbReference>
<dbReference type="STRING" id="630515.SAMN04489812_3399"/>
<dbReference type="Gene3D" id="4.10.320.10">
    <property type="entry name" value="E3-binding domain"/>
    <property type="match status" value="1"/>
</dbReference>
<dbReference type="Pfam" id="PF23359">
    <property type="entry name" value="Lsr2_DNA-bd"/>
    <property type="match status" value="1"/>
</dbReference>
<dbReference type="InterPro" id="IPR024412">
    <property type="entry name" value="Lsr2_dim_dom"/>
</dbReference>
<evidence type="ECO:0000256" key="1">
    <source>
        <dbReference type="ARBA" id="ARBA00023125"/>
    </source>
</evidence>